<evidence type="ECO:0000313" key="3">
    <source>
        <dbReference type="EMBL" id="TID16743.1"/>
    </source>
</evidence>
<gene>
    <name evidence="3" type="ORF">CANINC_004100</name>
</gene>
<dbReference type="InterPro" id="IPR039258">
    <property type="entry name" value="ZNF511"/>
</dbReference>
<evidence type="ECO:0000259" key="2">
    <source>
        <dbReference type="PROSITE" id="PS00028"/>
    </source>
</evidence>
<reference evidence="3 4" key="1">
    <citation type="journal article" date="2019" name="Front. Genet.">
        <title>Whole-Genome Sequencing of the Opportunistic Yeast Pathogen Candida inconspicua Uncovers Its Hybrid Origin.</title>
        <authorList>
            <person name="Mixao V."/>
            <person name="Hansen A.P."/>
            <person name="Saus E."/>
            <person name="Boekhout T."/>
            <person name="Lass-Florl C."/>
            <person name="Gabaldon T."/>
        </authorList>
    </citation>
    <scope>NUCLEOTIDE SEQUENCE [LARGE SCALE GENOMIC DNA]</scope>
    <source>
        <strain evidence="3 4">CBS 180</strain>
    </source>
</reference>
<dbReference type="EMBL" id="SELW01000640">
    <property type="protein sequence ID" value="TID16743.1"/>
    <property type="molecule type" value="Genomic_DNA"/>
</dbReference>
<feature type="region of interest" description="Disordered" evidence="1">
    <location>
        <begin position="1"/>
        <end position="43"/>
    </location>
</feature>
<dbReference type="PANTHER" id="PTHR21354">
    <property type="entry name" value="ZINC FINGER PROTEIN 511"/>
    <property type="match status" value="1"/>
</dbReference>
<dbReference type="SMART" id="SM00355">
    <property type="entry name" value="ZnF_C2H2"/>
    <property type="match status" value="2"/>
</dbReference>
<dbReference type="OrthoDB" id="18440at2759"/>
<keyword evidence="4" id="KW-1185">Reference proteome</keyword>
<name>A0A4T0WX16_9ASCO</name>
<dbReference type="AlphaFoldDB" id="A0A4T0WX16"/>
<dbReference type="PROSITE" id="PS00028">
    <property type="entry name" value="ZINC_FINGER_C2H2_1"/>
    <property type="match status" value="2"/>
</dbReference>
<feature type="domain" description="C2H2-type" evidence="2">
    <location>
        <begin position="116"/>
        <end position="139"/>
    </location>
</feature>
<accession>A0A4T0WX16</accession>
<evidence type="ECO:0000313" key="4">
    <source>
        <dbReference type="Proteomes" id="UP000307173"/>
    </source>
</evidence>
<organism evidence="3 4">
    <name type="scientific">Pichia inconspicua</name>
    <dbReference type="NCBI Taxonomy" id="52247"/>
    <lineage>
        <taxon>Eukaryota</taxon>
        <taxon>Fungi</taxon>
        <taxon>Dikarya</taxon>
        <taxon>Ascomycota</taxon>
        <taxon>Saccharomycotina</taxon>
        <taxon>Pichiomycetes</taxon>
        <taxon>Pichiales</taxon>
        <taxon>Pichiaceae</taxon>
        <taxon>Pichia</taxon>
    </lineage>
</organism>
<evidence type="ECO:0000256" key="1">
    <source>
        <dbReference type="SAM" id="MobiDB-lite"/>
    </source>
</evidence>
<dbReference type="PANTHER" id="PTHR21354:SF0">
    <property type="entry name" value="ZINC FINGER PROTEIN 511"/>
    <property type="match status" value="1"/>
</dbReference>
<comment type="caution">
    <text evidence="3">The sequence shown here is derived from an EMBL/GenBank/DDBJ whole genome shotgun (WGS) entry which is preliminary data.</text>
</comment>
<proteinExistence type="predicted"/>
<protein>
    <recommendedName>
        <fullName evidence="2">C2H2-type domain-containing protein</fullName>
    </recommendedName>
</protein>
<feature type="domain" description="C2H2-type" evidence="2">
    <location>
        <begin position="78"/>
        <end position="99"/>
    </location>
</feature>
<dbReference type="InterPro" id="IPR013087">
    <property type="entry name" value="Znf_C2H2_type"/>
</dbReference>
<dbReference type="Proteomes" id="UP000307173">
    <property type="component" value="Unassembled WGS sequence"/>
</dbReference>
<feature type="compositionally biased region" description="Basic and acidic residues" evidence="1">
    <location>
        <begin position="1"/>
        <end position="27"/>
    </location>
</feature>
<sequence>MSLKRPREKDNVIDDLKLNTETTEKQQKTINKQKNKSKGPKETNIECNLPPLCSQDPKQFDSFEQYELHYISEHTNICTECKKNFPIYRLLELHIAENHDPFIKIKLQRGDKVFGCFVENCDKLFRDHKKRRLHLIDKHDYPRDYIFSIVDRGIRKSDTSLIKKNSQAYGVWKSANST</sequence>